<dbReference type="Proteomes" id="UP000054843">
    <property type="component" value="Unassembled WGS sequence"/>
</dbReference>
<dbReference type="FunFam" id="1.10.8.60:FF:000009">
    <property type="entry name" value="26S protease regulatory subunit 6A"/>
    <property type="match status" value="1"/>
</dbReference>
<dbReference type="InterPro" id="IPR041569">
    <property type="entry name" value="AAA_lid_3"/>
</dbReference>
<dbReference type="Gene3D" id="3.40.50.300">
    <property type="entry name" value="P-loop containing nucleotide triphosphate hydrolases"/>
    <property type="match status" value="1"/>
</dbReference>
<evidence type="ECO:0000256" key="2">
    <source>
        <dbReference type="ARBA" id="ARBA00022741"/>
    </source>
</evidence>
<keyword evidence="9" id="KW-1185">Reference proteome</keyword>
<feature type="domain" description="AAA+ ATPase" evidence="7">
    <location>
        <begin position="263"/>
        <end position="434"/>
    </location>
</feature>
<name>A0A0V1N3E8_9BILA</name>
<dbReference type="EMBL" id="JYDO01000012">
    <property type="protein sequence ID" value="KRZ78509.1"/>
    <property type="molecule type" value="Genomic_DNA"/>
</dbReference>
<dbReference type="InterPro" id="IPR003593">
    <property type="entry name" value="AAA+_ATPase"/>
</dbReference>
<organism evidence="8 9">
    <name type="scientific">Trichinella papuae</name>
    <dbReference type="NCBI Taxonomy" id="268474"/>
    <lineage>
        <taxon>Eukaryota</taxon>
        <taxon>Metazoa</taxon>
        <taxon>Ecdysozoa</taxon>
        <taxon>Nematoda</taxon>
        <taxon>Enoplea</taxon>
        <taxon>Dorylaimia</taxon>
        <taxon>Trichinellida</taxon>
        <taxon>Trichinellidae</taxon>
        <taxon>Trichinella</taxon>
    </lineage>
</organism>
<dbReference type="PANTHER" id="PTHR23073">
    <property type="entry name" value="26S PROTEASOME REGULATORY SUBUNIT"/>
    <property type="match status" value="1"/>
</dbReference>
<protein>
    <submittedName>
        <fullName evidence="8">26S protease regulatory subunit 6A</fullName>
    </submittedName>
</protein>
<dbReference type="AlphaFoldDB" id="A0A0V1N3E8"/>
<dbReference type="InterPro" id="IPR003959">
    <property type="entry name" value="ATPase_AAA_core"/>
</dbReference>
<keyword evidence="4" id="KW-0647">Proteasome</keyword>
<dbReference type="SMART" id="SM00382">
    <property type="entry name" value="AAA"/>
    <property type="match status" value="1"/>
</dbReference>
<evidence type="ECO:0000256" key="4">
    <source>
        <dbReference type="ARBA" id="ARBA00022942"/>
    </source>
</evidence>
<keyword evidence="2 5" id="KW-0547">Nucleotide-binding</keyword>
<reference evidence="8 9" key="1">
    <citation type="submission" date="2015-01" db="EMBL/GenBank/DDBJ databases">
        <title>Evolution of Trichinella species and genotypes.</title>
        <authorList>
            <person name="Korhonen P.K."/>
            <person name="Edoardo P."/>
            <person name="Giuseppe L.R."/>
            <person name="Gasser R.B."/>
        </authorList>
    </citation>
    <scope>NUCLEOTIDE SEQUENCE [LARGE SCALE GENOMIC DNA]</scope>
    <source>
        <strain evidence="8">ISS1980</strain>
    </source>
</reference>
<evidence type="ECO:0000313" key="8">
    <source>
        <dbReference type="EMBL" id="KRZ78509.1"/>
    </source>
</evidence>
<keyword evidence="3 5" id="KW-0067">ATP-binding</keyword>
<accession>A0A0V1N3E8</accession>
<dbReference type="Pfam" id="PF00004">
    <property type="entry name" value="AAA"/>
    <property type="match status" value="2"/>
</dbReference>
<dbReference type="SUPFAM" id="SSF52540">
    <property type="entry name" value="P-loop containing nucleoside triphosphate hydrolases"/>
    <property type="match status" value="1"/>
</dbReference>
<dbReference type="GO" id="GO:0005524">
    <property type="term" value="F:ATP binding"/>
    <property type="evidence" value="ECO:0007669"/>
    <property type="project" value="UniProtKB-KW"/>
</dbReference>
<evidence type="ECO:0000256" key="1">
    <source>
        <dbReference type="ARBA" id="ARBA00006914"/>
    </source>
</evidence>
<evidence type="ECO:0000256" key="5">
    <source>
        <dbReference type="RuleBase" id="RU003651"/>
    </source>
</evidence>
<dbReference type="FunFam" id="3.40.50.300:FF:002861">
    <property type="entry name" value="Cell division control protein 48 homolog E"/>
    <property type="match status" value="1"/>
</dbReference>
<dbReference type="STRING" id="268474.A0A0V1N3E8"/>
<comment type="similarity">
    <text evidence="1 5">Belongs to the AAA ATPase family.</text>
</comment>
<evidence type="ECO:0000256" key="3">
    <source>
        <dbReference type="ARBA" id="ARBA00022840"/>
    </source>
</evidence>
<keyword evidence="8" id="KW-0378">Hydrolase</keyword>
<evidence type="ECO:0000313" key="9">
    <source>
        <dbReference type="Proteomes" id="UP000054843"/>
    </source>
</evidence>
<dbReference type="InterPro" id="IPR032501">
    <property type="entry name" value="Prot_ATP_ID_OB_2nd"/>
</dbReference>
<dbReference type="GO" id="GO:0006508">
    <property type="term" value="P:proteolysis"/>
    <property type="evidence" value="ECO:0007669"/>
    <property type="project" value="UniProtKB-KW"/>
</dbReference>
<sequence>MLKTRLFMSIKTEKNLINFFFGNMNIEIITDILVLLIMRPDQVEGLSPTVQNVEYEVDPEILLMSTEDINGRTKLLENEIRIMRSECARLTHEVNNYREKIKKISGIDEFSTALLFLQENKERIKVNRHLPYLVSNVVELLDLDASATDEQEGANIDEDAIKTKCTVIKTSTRATYFLPMIGLVDADTLKPGDLVGVNKDSYLILEKLPPEYDSRVKAMEIDERPTEKYSDIGGLDTQIQELIEAIVLPMTHKERFITLGIQPSKGVLLYGPPGTGKTMMARAVAAQTKSTFLKLAGPQLVQMFIGDGAKLVRDAFALAKEKAPAIIFIDELDAIGKCYCLVELKTFLISMKQQQERVCRVVLNDDACTKRFDSEKAGDREVQRTMLELLNQLDGFQPQADIKVIAATNRVDILDPALLRSGRLDRKIELPLPNDLARSRIMQIHSRKMNIDKHVNYDELARCTDDFNGAQCKAVVVEAGMIALRNNAVQVKHEDFMEAILEVQSKKKTALEYYA</sequence>
<evidence type="ECO:0000256" key="6">
    <source>
        <dbReference type="SAM" id="Coils"/>
    </source>
</evidence>
<dbReference type="GO" id="GO:0000502">
    <property type="term" value="C:proteasome complex"/>
    <property type="evidence" value="ECO:0007669"/>
    <property type="project" value="UniProtKB-KW"/>
</dbReference>
<dbReference type="PROSITE" id="PS00674">
    <property type="entry name" value="AAA"/>
    <property type="match status" value="1"/>
</dbReference>
<dbReference type="InterPro" id="IPR027417">
    <property type="entry name" value="P-loop_NTPase"/>
</dbReference>
<feature type="coiled-coil region" evidence="6">
    <location>
        <begin position="73"/>
        <end position="100"/>
    </location>
</feature>
<dbReference type="InterPro" id="IPR003960">
    <property type="entry name" value="ATPase_AAA_CS"/>
</dbReference>
<keyword evidence="6" id="KW-0175">Coiled coil</keyword>
<dbReference type="Pfam" id="PF17862">
    <property type="entry name" value="AAA_lid_3"/>
    <property type="match status" value="1"/>
</dbReference>
<dbReference type="GO" id="GO:0008233">
    <property type="term" value="F:peptidase activity"/>
    <property type="evidence" value="ECO:0007669"/>
    <property type="project" value="UniProtKB-KW"/>
</dbReference>
<dbReference type="Gene3D" id="1.10.8.60">
    <property type="match status" value="1"/>
</dbReference>
<dbReference type="OrthoDB" id="9443236at2759"/>
<comment type="caution">
    <text evidence="8">The sequence shown here is derived from an EMBL/GenBank/DDBJ whole genome shotgun (WGS) entry which is preliminary data.</text>
</comment>
<gene>
    <name evidence="8" type="primary">Psmc3</name>
    <name evidence="8" type="ORF">T10_9106</name>
</gene>
<evidence type="ECO:0000259" key="7">
    <source>
        <dbReference type="SMART" id="SM00382"/>
    </source>
</evidence>
<dbReference type="Gene3D" id="2.40.50.140">
    <property type="entry name" value="Nucleic acid-binding proteins"/>
    <property type="match status" value="1"/>
</dbReference>
<keyword evidence="8" id="KW-0645">Protease</keyword>
<dbReference type="InterPro" id="IPR050221">
    <property type="entry name" value="26S_Proteasome_ATPase"/>
</dbReference>
<dbReference type="Pfam" id="PF16450">
    <property type="entry name" value="Prot_ATP_ID_OB_C"/>
    <property type="match status" value="1"/>
</dbReference>
<dbReference type="InterPro" id="IPR012340">
    <property type="entry name" value="NA-bd_OB-fold"/>
</dbReference>
<proteinExistence type="inferred from homology"/>
<dbReference type="GO" id="GO:0016887">
    <property type="term" value="F:ATP hydrolysis activity"/>
    <property type="evidence" value="ECO:0007669"/>
    <property type="project" value="InterPro"/>
</dbReference>
<dbReference type="FunFam" id="2.40.50.140:FF:000076">
    <property type="entry name" value="26S protease regulatory subunit 6A"/>
    <property type="match status" value="1"/>
</dbReference>